<organism evidence="2 3">
    <name type="scientific">Aquimarina muelleri</name>
    <dbReference type="NCBI Taxonomy" id="279356"/>
    <lineage>
        <taxon>Bacteria</taxon>
        <taxon>Pseudomonadati</taxon>
        <taxon>Bacteroidota</taxon>
        <taxon>Flavobacteriia</taxon>
        <taxon>Flavobacteriales</taxon>
        <taxon>Flavobacteriaceae</taxon>
        <taxon>Aquimarina</taxon>
    </lineage>
</organism>
<keyword evidence="1" id="KW-0472">Membrane</keyword>
<accession>A0A918JQP1</accession>
<comment type="caution">
    <text evidence="2">The sequence shown here is derived from an EMBL/GenBank/DDBJ whole genome shotgun (WGS) entry which is preliminary data.</text>
</comment>
<dbReference type="InterPro" id="IPR005625">
    <property type="entry name" value="PepSY-ass_TM"/>
</dbReference>
<evidence type="ECO:0000256" key="1">
    <source>
        <dbReference type="SAM" id="Phobius"/>
    </source>
</evidence>
<reference evidence="2 3" key="1">
    <citation type="journal article" date="2014" name="Int. J. Syst. Evol. Microbiol.">
        <title>Complete genome sequence of Corynebacterium casei LMG S-19264T (=DSM 44701T), isolated from a smear-ripened cheese.</title>
        <authorList>
            <consortium name="US DOE Joint Genome Institute (JGI-PGF)"/>
            <person name="Walter F."/>
            <person name="Albersmeier A."/>
            <person name="Kalinowski J."/>
            <person name="Ruckert C."/>
        </authorList>
    </citation>
    <scope>NUCLEOTIDE SEQUENCE [LARGE SCALE GENOMIC DNA]</scope>
    <source>
        <strain evidence="2 3">KCTC 12285</strain>
    </source>
</reference>
<dbReference type="Proteomes" id="UP000601108">
    <property type="component" value="Unassembled WGS sequence"/>
</dbReference>
<keyword evidence="3" id="KW-1185">Reference proteome</keyword>
<sequence>MVKRQTAIRIRKTHRYLGLFLGIQFLMWTISGLYFSWTDIDEIHGDQFKKENVSTISSKNLISPALLDLDSPIQSLQLQEIADNPYYLVNKEQLFDARTGKPKNEITKAEALKIAEKNMLPELEVKSIEKINEVGKHHEYRGRPLPAYVVSYTHPDAVKAYISITDGAFQRVRHRSWRWFDFLWMTHTMDYEGRDNFNTTVLRLFSLLGLITVLSGFTLWFVSSPTLRKIKKRK</sequence>
<dbReference type="EMBL" id="BMWS01000001">
    <property type="protein sequence ID" value="GGX02575.1"/>
    <property type="molecule type" value="Genomic_DNA"/>
</dbReference>
<evidence type="ECO:0000313" key="3">
    <source>
        <dbReference type="Proteomes" id="UP000601108"/>
    </source>
</evidence>
<keyword evidence="1" id="KW-1133">Transmembrane helix</keyword>
<dbReference type="RefSeq" id="WP_027412847.1">
    <property type="nucleotide sequence ID" value="NZ_BMWS01000001.1"/>
</dbReference>
<evidence type="ECO:0000313" key="2">
    <source>
        <dbReference type="EMBL" id="GGX02575.1"/>
    </source>
</evidence>
<gene>
    <name evidence="2" type="ORF">GCM10007384_00370</name>
</gene>
<keyword evidence="1" id="KW-0812">Transmembrane</keyword>
<feature type="transmembrane region" description="Helical" evidence="1">
    <location>
        <begin position="204"/>
        <end position="223"/>
    </location>
</feature>
<dbReference type="AlphaFoldDB" id="A0A918JQP1"/>
<name>A0A918JQP1_9FLAO</name>
<dbReference type="Pfam" id="PF03929">
    <property type="entry name" value="PepSY_TM"/>
    <property type="match status" value="1"/>
</dbReference>
<proteinExistence type="predicted"/>
<protein>
    <recommendedName>
        <fullName evidence="4">PepSY-associated TM region</fullName>
    </recommendedName>
</protein>
<feature type="transmembrane region" description="Helical" evidence="1">
    <location>
        <begin position="16"/>
        <end position="37"/>
    </location>
</feature>
<evidence type="ECO:0008006" key="4">
    <source>
        <dbReference type="Google" id="ProtNLM"/>
    </source>
</evidence>